<feature type="transmembrane region" description="Helical" evidence="8">
    <location>
        <begin position="2158"/>
        <end position="2181"/>
    </location>
</feature>
<dbReference type="Pfam" id="PF02010">
    <property type="entry name" value="REJ"/>
    <property type="match status" value="1"/>
</dbReference>
<feature type="domain" description="PLAT" evidence="9">
    <location>
        <begin position="1843"/>
        <end position="1955"/>
    </location>
</feature>
<feature type="transmembrane region" description="Helical" evidence="8">
    <location>
        <begin position="2254"/>
        <end position="2270"/>
    </location>
</feature>
<evidence type="ECO:0000256" key="2">
    <source>
        <dbReference type="ARBA" id="ARBA00007200"/>
    </source>
</evidence>
<dbReference type="Pfam" id="PF13517">
    <property type="entry name" value="FG-GAP_3"/>
    <property type="match status" value="6"/>
</dbReference>
<comment type="similarity">
    <text evidence="2">Belongs to the polycystin family.</text>
</comment>
<keyword evidence="4" id="KW-0732">Signal</keyword>
<dbReference type="InterPro" id="IPR028994">
    <property type="entry name" value="Integrin_alpha_N"/>
</dbReference>
<keyword evidence="6 8" id="KW-0472">Membrane</keyword>
<dbReference type="InterPro" id="IPR036392">
    <property type="entry name" value="PLAT/LH2_dom_sf"/>
</dbReference>
<evidence type="ECO:0000256" key="7">
    <source>
        <dbReference type="PROSITE-ProRule" id="PRU00152"/>
    </source>
</evidence>
<dbReference type="PANTHER" id="PTHR46580:SF4">
    <property type="entry name" value="ATP_GTP-BINDING PROTEIN"/>
    <property type="match status" value="1"/>
</dbReference>
<evidence type="ECO:0000256" key="4">
    <source>
        <dbReference type="ARBA" id="ARBA00022729"/>
    </source>
</evidence>
<organism evidence="10 11">
    <name type="scientific">Adineta ricciae</name>
    <name type="common">Rotifer</name>
    <dbReference type="NCBI Taxonomy" id="249248"/>
    <lineage>
        <taxon>Eukaryota</taxon>
        <taxon>Metazoa</taxon>
        <taxon>Spiralia</taxon>
        <taxon>Gnathifera</taxon>
        <taxon>Rotifera</taxon>
        <taxon>Eurotatoria</taxon>
        <taxon>Bdelloidea</taxon>
        <taxon>Adinetida</taxon>
        <taxon>Adinetidae</taxon>
        <taxon>Adineta</taxon>
    </lineage>
</organism>
<feature type="transmembrane region" description="Helical" evidence="8">
    <location>
        <begin position="2001"/>
        <end position="2019"/>
    </location>
</feature>
<dbReference type="SUPFAM" id="SSF49723">
    <property type="entry name" value="Lipase/lipooxygenase domain (PLAT/LH2 domain)"/>
    <property type="match status" value="1"/>
</dbReference>
<dbReference type="GO" id="GO:0016020">
    <property type="term" value="C:membrane"/>
    <property type="evidence" value="ECO:0007669"/>
    <property type="project" value="UniProtKB-SubCell"/>
</dbReference>
<feature type="transmembrane region" description="Helical" evidence="8">
    <location>
        <begin position="2048"/>
        <end position="2069"/>
    </location>
</feature>
<dbReference type="InterPro" id="IPR046791">
    <property type="entry name" value="Polycystin_dom"/>
</dbReference>
<dbReference type="InterPro" id="IPR013517">
    <property type="entry name" value="FG-GAP"/>
</dbReference>
<evidence type="ECO:0000313" key="11">
    <source>
        <dbReference type="Proteomes" id="UP000663852"/>
    </source>
</evidence>
<dbReference type="PANTHER" id="PTHR46580">
    <property type="entry name" value="SENSOR KINASE-RELATED"/>
    <property type="match status" value="1"/>
</dbReference>
<evidence type="ECO:0000256" key="3">
    <source>
        <dbReference type="ARBA" id="ARBA00022692"/>
    </source>
</evidence>
<comment type="subcellular location">
    <subcellularLocation>
        <location evidence="1">Membrane</location>
        <topology evidence="1">Multi-pass membrane protein</topology>
    </subcellularLocation>
</comment>
<evidence type="ECO:0000256" key="1">
    <source>
        <dbReference type="ARBA" id="ARBA00004141"/>
    </source>
</evidence>
<sequence length="2435" mass="273618">MGLEILGEYTHIHKPCSASKDQCGLTFGVQAIYPTESNPQSLAAISVNHDEYTDIVVANSGSNSISIFLNLGNSSFVKYATYPVGSNPVSVTAADVNNDNKSDIIVASNGAVTIGVLLSQGNSTFAAQISYSTVHPPNSVVTSDINVDGALDIIIIHYSQNSMGVLLNRGNGTFAAEQTYSTGPAPLYAAAADVNNDGKPDVIVPNSGTSNIGVFLNVGNGTFGSQTVYYTGYYPKFIATADVNSDGKIDVIVPRTSVNGVSVLLNAGGGSFPTAITYPTGVYPFFAATTDFNHDGKPDIVVANTNSYSVSVLLNMGNGSFNTQTTYPTVSNSRHLVVFDINNDNETDMVVTNLNTNNIVVLLNAGNNALTVPSTYSTASSPVSVTAADINNDNQTDVIVANRDTNNIGVFLNKDNGTFSVQKTYATDTSPKSVTASDVNDDKELDIIVANSGSNSISIFLNLGNGSFNSKRTYSVGSNPVSVTAADVNNDSKSDLIVANNGANSISILLNEGNGTFASQTTYATDSQPNSVTAGDINGDGKIDIIVTNENASNVGVFLNKGNGTFANQTAYTVGSQPMSVVVTDVNSDGTLDIVVGNFGSNTISVLVNTGNGTFSTQTTYSTGFGPLSLTAADMNYDNRIDVILVNSLANSISVLYNLGNGTFLSEVVYSTCSWPSSLAIADVTGDGRPEIITTHQGVNSIGVFPSLPQITAPTSNTQSTDATVTSTAHAISSTMVTTLETSSNNQGCSSPTVTVIPETSTLLSPIQYYRSEDFSITSIIKFNCNQSLSTKTQWKIKICYSACSYEIQLDPAVKTTFSELYIPKRTLPYGLYELNLTVTMMNISRLLRTSSVVYIQIISSDIIVNLIKYGTLMITQGFEEDLQLNPGKYSIDPDEETFNNSNWKYKYYCRIYGLYEYPQLNNSLLTIDDVRNDPLNPSCLSNRTGWRFDNKLNSSFTILSDSLQPNRTYQFMVQMENIRNSSNQAVGYVFVNVVNADAQIILIGCVISTLCQPNVEYQFINPTTQMALFSECLQNCTLIENITWNVYYGRKNSSSNFTEWILFNETAFYQNIWFFGTNTSNFTAINQLFLSNPQNELWRCEVVYTFPSGRSSSSLNFLINQPPSNGSCSINPSSGTTSTIFQISCFDWFDNDGIQDYTVYSLATNQQIEIFIAYSTIPIFEILLPMGNNQTSSLNLIIHIRDKLEGVTKKNISSVFVQSDTKAIDNLMNDIQNSSEMITANPIIQLLESKNQNIVGQILISLSLQLNQINNEYLNTAISNGIPKTMISVSPLNSITNEQLSLSFNQSSMNIFQEKLNLNSIIREYLIKYFTQIPLTTSNSVKLQASTLAQFTQSTNELTRISLTFLSNRCYQIAQNLHSRRTILAFEDVQLTVTYLLQCATNLLTAVNSPLQQRTPVLNLDSLRATAFPDDYDTNLDFQWANLKLFADGNDFSWETIEKNRVIYFQEQLANEIHVQMTEVISLISSIINIHLNIEQQFNINTSEVFMTLESRTSEHFSEKFVQQIGNNQIQLPNHFQSYLNNNNKVFIRFLLQPLSIFGNSKISSNTNLSRTISFSLFNINQEEIPIQTNLNETIEIFISRDPNLIIPSMILQNVTSMNSTMHRLLFDLHYLNITTSLPISIHWQIQPINSSISYLFIYKFDQIPQLNSSINQIDGWTIFCPSNLTNEGIYEYFLNNQQTIDHQSIVYGIRELNSTEINERCSNFSMNTPPITNQPFHFTFDYQLRIFTSGCYYLDSNNQWQTNGLIVGPLTTWNQTQCFSNHLTTFTGGFSILPSPINWNYVFANVNFMKNKTIYLTVICILIIYMISMIYARFYDKKDLEKLDVTVLSNNHQDDEYFYFVIHGDDNNTEVRIFSNQHRRIFQRGGIDVFLLNVLKSLGLLNCIHLWQDNSGQGSKASWILKYLIIRDLQANFICQKWFAVEKDDGKIERILSVANEIEKREFSYLLSKGTYHSMSDSHLCFSILSRPPSNRFTRGQRCTCCFVLLFVSMFLNIISYDLSNQVKSIYSKTSGSLSFAALYVTPERIIIGLIMEIFLLILGVLIIQLFRCLRHHQSQQTPLRKASNEVELSSQIENDHNNEKKLQRKYSLMFPWWYIYIAYDLCLTLVSISILFIIARGIEFGDEETRKWLTSIISAFVSSVFLTQPIKAVSLVIFFICFCSNLTTGREAAEFLDDTFTDFDYDEEYLQREKENSRFISRNLTQRKRLNEHKISYFRQECLEETQMWSIIRKICFYLCFFSLLYMVVYADRNRNSPLEVRHLQNYFLNSRQIDFDYRKILTVDEYCNWLENSFIENLLAQQWYNGNPPQNLNGFINDKSNRILGWVTMRQLRAKENVCLYENFRSKTCTNDISTEYNSLIKQALQYQSNDTLDTYIYRGNYGIYRTRGRLIDIQTDLSELHQLKWIDQHTRAIF</sequence>
<evidence type="ECO:0000259" key="9">
    <source>
        <dbReference type="PROSITE" id="PS50095"/>
    </source>
</evidence>
<feature type="transmembrane region" description="Helical" evidence="8">
    <location>
        <begin position="2116"/>
        <end position="2138"/>
    </location>
</feature>
<dbReference type="Gene3D" id="2.60.60.20">
    <property type="entry name" value="PLAT/LH2 domain"/>
    <property type="match status" value="1"/>
</dbReference>
<feature type="transmembrane region" description="Helical" evidence="8">
    <location>
        <begin position="1816"/>
        <end position="1834"/>
    </location>
</feature>
<dbReference type="EMBL" id="CAJNOJ010000349">
    <property type="protein sequence ID" value="CAF1412268.1"/>
    <property type="molecule type" value="Genomic_DNA"/>
</dbReference>
<dbReference type="InterPro" id="IPR002859">
    <property type="entry name" value="PKD/REJ-like"/>
</dbReference>
<dbReference type="PROSITE" id="PS50095">
    <property type="entry name" value="PLAT"/>
    <property type="match status" value="1"/>
</dbReference>
<dbReference type="Gene3D" id="2.30.30.100">
    <property type="match status" value="10"/>
</dbReference>
<dbReference type="InterPro" id="IPR001024">
    <property type="entry name" value="PLAT/LH2_dom"/>
</dbReference>
<comment type="caution">
    <text evidence="10">The sequence shown here is derived from an EMBL/GenBank/DDBJ whole genome shotgun (WGS) entry which is preliminary data.</text>
</comment>
<name>A0A815LZ00_ADIRI</name>
<accession>A0A815LZ00</accession>
<proteinExistence type="inferred from homology"/>
<evidence type="ECO:0000313" key="10">
    <source>
        <dbReference type="EMBL" id="CAF1412268.1"/>
    </source>
</evidence>
<evidence type="ECO:0000256" key="5">
    <source>
        <dbReference type="ARBA" id="ARBA00022989"/>
    </source>
</evidence>
<gene>
    <name evidence="10" type="ORF">EDS130_LOCUS36822</name>
</gene>
<evidence type="ECO:0000256" key="6">
    <source>
        <dbReference type="ARBA" id="ARBA00023136"/>
    </source>
</evidence>
<dbReference type="Proteomes" id="UP000663852">
    <property type="component" value="Unassembled WGS sequence"/>
</dbReference>
<comment type="caution">
    <text evidence="7">Lacks conserved residue(s) required for the propagation of feature annotation.</text>
</comment>
<dbReference type="Pfam" id="PF20519">
    <property type="entry name" value="Polycystin_dom"/>
    <property type="match status" value="1"/>
</dbReference>
<keyword evidence="3 8" id="KW-0812">Transmembrane</keyword>
<reference evidence="10" key="1">
    <citation type="submission" date="2021-02" db="EMBL/GenBank/DDBJ databases">
        <authorList>
            <person name="Nowell W R."/>
        </authorList>
    </citation>
    <scope>NUCLEOTIDE SEQUENCE</scope>
</reference>
<dbReference type="Pfam" id="PF01477">
    <property type="entry name" value="PLAT"/>
    <property type="match status" value="1"/>
</dbReference>
<dbReference type="OrthoDB" id="444119at2759"/>
<keyword evidence="5 8" id="KW-1133">Transmembrane helix</keyword>
<evidence type="ECO:0000256" key="8">
    <source>
        <dbReference type="SAM" id="Phobius"/>
    </source>
</evidence>
<dbReference type="SUPFAM" id="SSF69318">
    <property type="entry name" value="Integrin alpha N-terminal domain"/>
    <property type="match status" value="2"/>
</dbReference>
<protein>
    <recommendedName>
        <fullName evidence="9">PLAT domain-containing protein</fullName>
    </recommendedName>
</protein>